<dbReference type="AlphaFoldDB" id="A0A401GEF0"/>
<comment type="caution">
    <text evidence="2">The sequence shown here is derived from an EMBL/GenBank/DDBJ whole genome shotgun (WGS) entry which is preliminary data.</text>
</comment>
<dbReference type="InParanoid" id="A0A401GEF0"/>
<reference evidence="2 3" key="1">
    <citation type="journal article" date="2018" name="Sci. Rep.">
        <title>Genome sequence of the cauliflower mushroom Sparassis crispa (Hanabiratake) and its association with beneficial usage.</title>
        <authorList>
            <person name="Kiyama R."/>
            <person name="Furutani Y."/>
            <person name="Kawaguchi K."/>
            <person name="Nakanishi T."/>
        </authorList>
    </citation>
    <scope>NUCLEOTIDE SEQUENCE [LARGE SCALE GENOMIC DNA]</scope>
</reference>
<feature type="transmembrane region" description="Helical" evidence="1">
    <location>
        <begin position="40"/>
        <end position="73"/>
    </location>
</feature>
<proteinExistence type="predicted"/>
<evidence type="ECO:0000313" key="2">
    <source>
        <dbReference type="EMBL" id="GBE80511.1"/>
    </source>
</evidence>
<keyword evidence="1" id="KW-0812">Transmembrane</keyword>
<accession>A0A401GEF0</accession>
<name>A0A401GEF0_9APHY</name>
<evidence type="ECO:0000313" key="3">
    <source>
        <dbReference type="Proteomes" id="UP000287166"/>
    </source>
</evidence>
<dbReference type="EMBL" id="BFAD01000003">
    <property type="protein sequence ID" value="GBE80511.1"/>
    <property type="molecule type" value="Genomic_DNA"/>
</dbReference>
<keyword evidence="1" id="KW-0472">Membrane</keyword>
<dbReference type="Proteomes" id="UP000287166">
    <property type="component" value="Unassembled WGS sequence"/>
</dbReference>
<dbReference type="GeneID" id="38777428"/>
<dbReference type="RefSeq" id="XP_027611424.1">
    <property type="nucleotide sequence ID" value="XM_027755623.1"/>
</dbReference>
<organism evidence="2 3">
    <name type="scientific">Sparassis crispa</name>
    <dbReference type="NCBI Taxonomy" id="139825"/>
    <lineage>
        <taxon>Eukaryota</taxon>
        <taxon>Fungi</taxon>
        <taxon>Dikarya</taxon>
        <taxon>Basidiomycota</taxon>
        <taxon>Agaricomycotina</taxon>
        <taxon>Agaricomycetes</taxon>
        <taxon>Polyporales</taxon>
        <taxon>Sparassidaceae</taxon>
        <taxon>Sparassis</taxon>
    </lineage>
</organism>
<keyword evidence="3" id="KW-1185">Reference proteome</keyword>
<sequence length="152" mass="16751">MTDSFNIRCEARIQRIDNYDHARDKDVADLEKLVPISPTIGIIVLVILLFAVLLLALLLLLLVLFVLLCHFVVLPQDLVVATSLILPDIPFSQASSAGVQALANTTPPSSSSSRSLDFLAISSSPTQDLAIPHLSCPSRRYRKYLLMKPRDL</sequence>
<evidence type="ECO:0000256" key="1">
    <source>
        <dbReference type="SAM" id="Phobius"/>
    </source>
</evidence>
<protein>
    <submittedName>
        <fullName evidence="2">Uncharacterized protein</fullName>
    </submittedName>
</protein>
<gene>
    <name evidence="2" type="ORF">SCP_0302260</name>
</gene>
<keyword evidence="1" id="KW-1133">Transmembrane helix</keyword>